<dbReference type="EMBL" id="FQUC01000016">
    <property type="protein sequence ID" value="SHG15776.1"/>
    <property type="molecule type" value="Genomic_DNA"/>
</dbReference>
<evidence type="ECO:0000256" key="2">
    <source>
        <dbReference type="ARBA" id="ARBA00023125"/>
    </source>
</evidence>
<gene>
    <name evidence="5" type="ORF">SAMN05444362_11677</name>
</gene>
<dbReference type="AlphaFoldDB" id="A0A1M5HII5"/>
<dbReference type="Proteomes" id="UP000184480">
    <property type="component" value="Unassembled WGS sequence"/>
</dbReference>
<dbReference type="PRINTS" id="PR00032">
    <property type="entry name" value="HTHARAC"/>
</dbReference>
<keyword evidence="3" id="KW-0804">Transcription</keyword>
<dbReference type="Pfam" id="PF12833">
    <property type="entry name" value="HTH_18"/>
    <property type="match status" value="1"/>
</dbReference>
<proteinExistence type="predicted"/>
<feature type="domain" description="HTH araC/xylS-type" evidence="4">
    <location>
        <begin position="171"/>
        <end position="269"/>
    </location>
</feature>
<dbReference type="GO" id="GO:0003700">
    <property type="term" value="F:DNA-binding transcription factor activity"/>
    <property type="evidence" value="ECO:0007669"/>
    <property type="project" value="InterPro"/>
</dbReference>
<dbReference type="InterPro" id="IPR020449">
    <property type="entry name" value="Tscrpt_reg_AraC-type_HTH"/>
</dbReference>
<dbReference type="PROSITE" id="PS01124">
    <property type="entry name" value="HTH_ARAC_FAMILY_2"/>
    <property type="match status" value="1"/>
</dbReference>
<dbReference type="STRING" id="1346286.SAMN05444362_11677"/>
<accession>A0A1M5HII5</accession>
<dbReference type="OrthoDB" id="1096411at2"/>
<dbReference type="PANTHER" id="PTHR43280:SF32">
    <property type="entry name" value="TRANSCRIPTIONAL REGULATORY PROTEIN"/>
    <property type="match status" value="1"/>
</dbReference>
<evidence type="ECO:0000256" key="1">
    <source>
        <dbReference type="ARBA" id="ARBA00023015"/>
    </source>
</evidence>
<dbReference type="GO" id="GO:0043565">
    <property type="term" value="F:sequence-specific DNA binding"/>
    <property type="evidence" value="ECO:0007669"/>
    <property type="project" value="InterPro"/>
</dbReference>
<dbReference type="InterPro" id="IPR018060">
    <property type="entry name" value="HTH_AraC"/>
</dbReference>
<evidence type="ECO:0000313" key="5">
    <source>
        <dbReference type="EMBL" id="SHG15776.1"/>
    </source>
</evidence>
<keyword evidence="2 5" id="KW-0238">DNA-binding</keyword>
<reference evidence="6" key="1">
    <citation type="submission" date="2016-11" db="EMBL/GenBank/DDBJ databases">
        <authorList>
            <person name="Varghese N."/>
            <person name="Submissions S."/>
        </authorList>
    </citation>
    <scope>NUCLEOTIDE SEQUENCE [LARGE SCALE GENOMIC DNA]</scope>
    <source>
        <strain evidence="6">DSM 27370</strain>
    </source>
</reference>
<sequence>MYLNQLKNERFIEIFKLEDLENSIFGHYQRYDFFQLIWFTKVEGGPTYFLDFNEYTLSDQQVLLVFPGQIDKMEPKGKQGYLFAIQNDVFFDVNRRIGSDYLNGYLSNVFIPVDEKTKAILERIMDLILLEYNSEKRLMLMTNYLESFLFHVLTLFEDTDVFKNKCDLLVARLMRSIDENFIEHRDTDFYAGKFGMSNRSINDASRKGTGKTVKQHLQERLILEIKKEIRLNEKSLKEIAFDLGFNEPAYFTRFFKQQTTITPTEFRDMTHLSK</sequence>
<dbReference type="SMART" id="SM00342">
    <property type="entry name" value="HTH_ARAC"/>
    <property type="match status" value="1"/>
</dbReference>
<name>A0A1M5HII5_9BACT</name>
<evidence type="ECO:0000313" key="6">
    <source>
        <dbReference type="Proteomes" id="UP000184480"/>
    </source>
</evidence>
<dbReference type="RefSeq" id="WP_062183074.1">
    <property type="nucleotide sequence ID" value="NZ_BBXL01000019.1"/>
</dbReference>
<dbReference type="PANTHER" id="PTHR43280">
    <property type="entry name" value="ARAC-FAMILY TRANSCRIPTIONAL REGULATOR"/>
    <property type="match status" value="1"/>
</dbReference>
<protein>
    <submittedName>
        <fullName evidence="5">AraC-type DNA-binding protein</fullName>
    </submittedName>
</protein>
<dbReference type="Gene3D" id="1.10.10.60">
    <property type="entry name" value="Homeodomain-like"/>
    <property type="match status" value="1"/>
</dbReference>
<dbReference type="InterPro" id="IPR009057">
    <property type="entry name" value="Homeodomain-like_sf"/>
</dbReference>
<keyword evidence="1" id="KW-0805">Transcription regulation</keyword>
<evidence type="ECO:0000256" key="3">
    <source>
        <dbReference type="ARBA" id="ARBA00023163"/>
    </source>
</evidence>
<organism evidence="5 6">
    <name type="scientific">Dysgonomonas macrotermitis</name>
    <dbReference type="NCBI Taxonomy" id="1346286"/>
    <lineage>
        <taxon>Bacteria</taxon>
        <taxon>Pseudomonadati</taxon>
        <taxon>Bacteroidota</taxon>
        <taxon>Bacteroidia</taxon>
        <taxon>Bacteroidales</taxon>
        <taxon>Dysgonomonadaceae</taxon>
        <taxon>Dysgonomonas</taxon>
    </lineage>
</organism>
<evidence type="ECO:0000259" key="4">
    <source>
        <dbReference type="PROSITE" id="PS01124"/>
    </source>
</evidence>
<keyword evidence="6" id="KW-1185">Reference proteome</keyword>
<dbReference type="SUPFAM" id="SSF46689">
    <property type="entry name" value="Homeodomain-like"/>
    <property type="match status" value="1"/>
</dbReference>